<dbReference type="AlphaFoldDB" id="A0A091BIP6"/>
<dbReference type="PATRIC" id="fig|1121015.4.peg.947"/>
<reference evidence="2 3" key="1">
    <citation type="submission" date="2013-09" db="EMBL/GenBank/DDBJ databases">
        <title>Genome sequencing of Arenimonas oryziterrae.</title>
        <authorList>
            <person name="Chen F."/>
            <person name="Wang G."/>
        </authorList>
    </citation>
    <scope>NUCLEOTIDE SEQUENCE [LARGE SCALE GENOMIC DNA]</scope>
    <source>
        <strain evidence="2 3">YC6267</strain>
    </source>
</reference>
<dbReference type="STRING" id="1121015.GCA_000420545_01910"/>
<dbReference type="Proteomes" id="UP000029385">
    <property type="component" value="Unassembled WGS sequence"/>
</dbReference>
<comment type="caution">
    <text evidence="2">The sequence shown here is derived from an EMBL/GenBank/DDBJ whole genome shotgun (WGS) entry which is preliminary data.</text>
</comment>
<proteinExistence type="predicted"/>
<name>A0A091BIP6_9GAMM</name>
<keyword evidence="1" id="KW-0732">Signal</keyword>
<evidence type="ECO:0000313" key="3">
    <source>
        <dbReference type="Proteomes" id="UP000029385"/>
    </source>
</evidence>
<gene>
    <name evidence="2" type="ORF">N789_07295</name>
</gene>
<evidence type="ECO:0000313" key="2">
    <source>
        <dbReference type="EMBL" id="KFN44215.1"/>
    </source>
</evidence>
<feature type="signal peptide" evidence="1">
    <location>
        <begin position="1"/>
        <end position="21"/>
    </location>
</feature>
<keyword evidence="3" id="KW-1185">Reference proteome</keyword>
<sequence length="72" mass="7133">MNIRNTLAALTLCLASTAAFAASPVAAPAAPAKPATTLASTTHTAALKHAKLNCKKGEAAVKGKCESAKAKS</sequence>
<dbReference type="EMBL" id="AVCI01000003">
    <property type="protein sequence ID" value="KFN44215.1"/>
    <property type="molecule type" value="Genomic_DNA"/>
</dbReference>
<evidence type="ECO:0000256" key="1">
    <source>
        <dbReference type="SAM" id="SignalP"/>
    </source>
</evidence>
<dbReference type="RefSeq" id="WP_022969525.1">
    <property type="nucleotide sequence ID" value="NZ_ATVD01000003.1"/>
</dbReference>
<accession>A0A091BIP6</accession>
<evidence type="ECO:0008006" key="4">
    <source>
        <dbReference type="Google" id="ProtNLM"/>
    </source>
</evidence>
<organism evidence="2 3">
    <name type="scientific">Arenimonas oryziterrae DSM 21050 = YC6267</name>
    <dbReference type="NCBI Taxonomy" id="1121015"/>
    <lineage>
        <taxon>Bacteria</taxon>
        <taxon>Pseudomonadati</taxon>
        <taxon>Pseudomonadota</taxon>
        <taxon>Gammaproteobacteria</taxon>
        <taxon>Lysobacterales</taxon>
        <taxon>Lysobacteraceae</taxon>
        <taxon>Arenimonas</taxon>
    </lineage>
</organism>
<protein>
    <recommendedName>
        <fullName evidence="4">PsiF repeat-containing protein</fullName>
    </recommendedName>
</protein>
<feature type="chain" id="PRO_5001871605" description="PsiF repeat-containing protein" evidence="1">
    <location>
        <begin position="22"/>
        <end position="72"/>
    </location>
</feature>